<dbReference type="Pfam" id="PF13432">
    <property type="entry name" value="TPR_16"/>
    <property type="match status" value="3"/>
</dbReference>
<evidence type="ECO:0000313" key="2">
    <source>
        <dbReference type="Proteomes" id="UP000238356"/>
    </source>
</evidence>
<dbReference type="SMART" id="SM00028">
    <property type="entry name" value="TPR"/>
    <property type="match status" value="3"/>
</dbReference>
<dbReference type="PANTHER" id="PTHR43628">
    <property type="entry name" value="ACTIVATOR OF C KINASE PROTEIN 1-RELATED"/>
    <property type="match status" value="1"/>
</dbReference>
<proteinExistence type="predicted"/>
<dbReference type="SUPFAM" id="SSF81901">
    <property type="entry name" value="HCP-like"/>
    <property type="match status" value="1"/>
</dbReference>
<dbReference type="InterPro" id="IPR019734">
    <property type="entry name" value="TPR_rpt"/>
</dbReference>
<protein>
    <recommendedName>
        <fullName evidence="3">HNH endonuclease</fullName>
    </recommendedName>
</protein>
<name>A0A2S6A259_9NOCA</name>
<dbReference type="PANTHER" id="PTHR43628:SF1">
    <property type="entry name" value="CHITIN SYNTHASE REGULATORY FACTOR 2-RELATED"/>
    <property type="match status" value="1"/>
</dbReference>
<organism evidence="1 2">
    <name type="scientific">Nocardia nova</name>
    <dbReference type="NCBI Taxonomy" id="37330"/>
    <lineage>
        <taxon>Bacteria</taxon>
        <taxon>Bacillati</taxon>
        <taxon>Actinomycetota</taxon>
        <taxon>Actinomycetes</taxon>
        <taxon>Mycobacteriales</taxon>
        <taxon>Nocardiaceae</taxon>
        <taxon>Nocardia</taxon>
    </lineage>
</organism>
<dbReference type="AlphaFoldDB" id="A0A2S6A259"/>
<evidence type="ECO:0008006" key="3">
    <source>
        <dbReference type="Google" id="ProtNLM"/>
    </source>
</evidence>
<dbReference type="InterPro" id="IPR011990">
    <property type="entry name" value="TPR-like_helical_dom_sf"/>
</dbReference>
<gene>
    <name evidence="1" type="ORF">C5F51_22815</name>
</gene>
<accession>A0A2S6A259</accession>
<dbReference type="RefSeq" id="WP_104363981.1">
    <property type="nucleotide sequence ID" value="NZ_PSZD01000015.1"/>
</dbReference>
<sequence>MALGEIAHIVADSPNGPRGDSPLTAAARNDYQNLILLCNQHHQLIDSQPNSWTVARLQEMKSDHELWVEERLGGTDNVTHTPFEETNSRSLVELVEVIGGRDGELPRVADLDPYTLGATPSRWGNADSYGVRDRYVRRTTNNADHEITDALAGQKMVLVVGPSKAGKTRTAFEAVLCSLPPARLLAPLPGALADLIKHPSVVDSTDDVVVWLDDLNRFLSHPRPLTVSVLRRLQARSGRTAVIATLRRTEQKRLRGDSGELSRDVRQLLRQAVSVDLEHTDPDERREASSYYPQEDLRHHGLGEVLAGALDLLEHYDDARQTSVALYAAIAIAIDWARVGRPDPIPEPLLREHIRDVAAELRPDLDISEHDVDEAIIAARTAPGGYDRASAIRAEITDGTRGYRPFDYLLAADDGEGRSPRPIPEGLWQIACETATPEVLLAVGGSAYFRGKTRTAIDIYVRASQLGEVTASNNLGAIAERLNDPVKAEKWYLYAADEGSELAMLNLGSIYERRHRLDEAMFWYSRAGQRWVFAALARMAVISDHLGDGHAAELLRGAASGNLASVNNLGVLYSERGDAASAEQWYATAAEGGYATAMCNLASCLYRRNENHTAEQWYRRAADLGDSDAMVGLAACLHKRGESTDAENLLRRAARVGNFGAMFSLGRLLDHLGRSDEALACYMQASPQHPQAAQAFKTRWFAALNPRSLPHEIGIPPSAEHGQGAH</sequence>
<reference evidence="1 2" key="1">
    <citation type="submission" date="2018-02" db="EMBL/GenBank/DDBJ databases">
        <title>8 Nocardia nova and 1 Nocardia cyriacigeorgica strain used for evolution to TMP-SMX.</title>
        <authorList>
            <person name="Mehta H."/>
            <person name="Weng J."/>
            <person name="Shamoo Y."/>
        </authorList>
    </citation>
    <scope>NUCLEOTIDE SEQUENCE [LARGE SCALE GENOMIC DNA]</scope>
    <source>
        <strain evidence="1 2">BAA2227</strain>
    </source>
</reference>
<dbReference type="SMART" id="SM00671">
    <property type="entry name" value="SEL1"/>
    <property type="match status" value="5"/>
</dbReference>
<comment type="caution">
    <text evidence="1">The sequence shown here is derived from an EMBL/GenBank/DDBJ whole genome shotgun (WGS) entry which is preliminary data.</text>
</comment>
<dbReference type="InterPro" id="IPR052945">
    <property type="entry name" value="Mitotic_Regulator"/>
</dbReference>
<dbReference type="InterPro" id="IPR006597">
    <property type="entry name" value="Sel1-like"/>
</dbReference>
<keyword evidence="2" id="KW-1185">Reference proteome</keyword>
<evidence type="ECO:0000313" key="1">
    <source>
        <dbReference type="EMBL" id="PPJ25658.1"/>
    </source>
</evidence>
<dbReference type="EMBL" id="PSZD01000015">
    <property type="protein sequence ID" value="PPJ25658.1"/>
    <property type="molecule type" value="Genomic_DNA"/>
</dbReference>
<dbReference type="Proteomes" id="UP000238356">
    <property type="component" value="Unassembled WGS sequence"/>
</dbReference>
<dbReference type="Gene3D" id="1.25.40.10">
    <property type="entry name" value="Tetratricopeptide repeat domain"/>
    <property type="match status" value="3"/>
</dbReference>